<evidence type="ECO:0000256" key="1">
    <source>
        <dbReference type="SAM" id="Coils"/>
    </source>
</evidence>
<sequence length="186" mass="21568">MNNDRDWFEYKLPEGSVFVQVRAALRTTESRLDGSNREVFKHCVTVGTTRSPFGEDKGFVSIRGRQYEIAPTAFRRMPAGTKDWRGEEYRWEMGSEPYGGTYRNSAGSELDYKAKTRDRLREIAKVALDMFEKDHPDWSKASELLYLEHQMESWTDKASKARKEMEAAEAEVAELLHRISIYSHVC</sequence>
<comment type="caution">
    <text evidence="2">The sequence shown here is derived from an EMBL/GenBank/DDBJ whole genome shotgun (WGS) entry which is preliminary data.</text>
</comment>
<organism evidence="2 3">
    <name type="scientific">Streptodolium elevatio</name>
    <dbReference type="NCBI Taxonomy" id="3157996"/>
    <lineage>
        <taxon>Bacteria</taxon>
        <taxon>Bacillati</taxon>
        <taxon>Actinomycetota</taxon>
        <taxon>Actinomycetes</taxon>
        <taxon>Kitasatosporales</taxon>
        <taxon>Streptomycetaceae</taxon>
        <taxon>Streptodolium</taxon>
    </lineage>
</organism>
<dbReference type="Proteomes" id="UP001551482">
    <property type="component" value="Unassembled WGS sequence"/>
</dbReference>
<keyword evidence="1" id="KW-0175">Coiled coil</keyword>
<name>A0ABV3DBZ0_9ACTN</name>
<dbReference type="EMBL" id="JBEZFP010000012">
    <property type="protein sequence ID" value="MEU8133263.1"/>
    <property type="molecule type" value="Genomic_DNA"/>
</dbReference>
<protein>
    <submittedName>
        <fullName evidence="2">Uncharacterized protein</fullName>
    </submittedName>
</protein>
<accession>A0ABV3DBZ0</accession>
<reference evidence="2 3" key="1">
    <citation type="submission" date="2024-06" db="EMBL/GenBank/DDBJ databases">
        <title>The Natural Products Discovery Center: Release of the First 8490 Sequenced Strains for Exploring Actinobacteria Biosynthetic Diversity.</title>
        <authorList>
            <person name="Kalkreuter E."/>
            <person name="Kautsar S.A."/>
            <person name="Yang D."/>
            <person name="Bader C.D."/>
            <person name="Teijaro C.N."/>
            <person name="Fluegel L."/>
            <person name="Davis C.M."/>
            <person name="Simpson J.R."/>
            <person name="Lauterbach L."/>
            <person name="Steele A.D."/>
            <person name="Gui C."/>
            <person name="Meng S."/>
            <person name="Li G."/>
            <person name="Viehrig K."/>
            <person name="Ye F."/>
            <person name="Su P."/>
            <person name="Kiefer A.F."/>
            <person name="Nichols A."/>
            <person name="Cepeda A.J."/>
            <person name="Yan W."/>
            <person name="Fan B."/>
            <person name="Jiang Y."/>
            <person name="Adhikari A."/>
            <person name="Zheng C.-J."/>
            <person name="Schuster L."/>
            <person name="Cowan T.M."/>
            <person name="Smanski M.J."/>
            <person name="Chevrette M.G."/>
            <person name="De Carvalho L.P.S."/>
            <person name="Shen B."/>
        </authorList>
    </citation>
    <scope>NUCLEOTIDE SEQUENCE [LARGE SCALE GENOMIC DNA]</scope>
    <source>
        <strain evidence="2 3">NPDC048946</strain>
    </source>
</reference>
<keyword evidence="3" id="KW-1185">Reference proteome</keyword>
<evidence type="ECO:0000313" key="3">
    <source>
        <dbReference type="Proteomes" id="UP001551482"/>
    </source>
</evidence>
<proteinExistence type="predicted"/>
<feature type="coiled-coil region" evidence="1">
    <location>
        <begin position="151"/>
        <end position="178"/>
    </location>
</feature>
<evidence type="ECO:0000313" key="2">
    <source>
        <dbReference type="EMBL" id="MEU8133263.1"/>
    </source>
</evidence>
<dbReference type="RefSeq" id="WP_358350448.1">
    <property type="nucleotide sequence ID" value="NZ_JBEZFP010000012.1"/>
</dbReference>
<gene>
    <name evidence="2" type="ORF">AB0C36_07110</name>
</gene>